<dbReference type="CDD" id="cd01301">
    <property type="entry name" value="rDP_like"/>
    <property type="match status" value="1"/>
</dbReference>
<evidence type="ECO:0000256" key="2">
    <source>
        <dbReference type="SAM" id="Phobius"/>
    </source>
</evidence>
<dbReference type="PANTHER" id="PTHR10443:SF45">
    <property type="entry name" value="DIPEPTIDASE"/>
    <property type="match status" value="1"/>
</dbReference>
<dbReference type="PANTHER" id="PTHR10443">
    <property type="entry name" value="MICROSOMAL DIPEPTIDASE"/>
    <property type="match status" value="1"/>
</dbReference>
<dbReference type="Gene3D" id="3.20.20.140">
    <property type="entry name" value="Metal-dependent hydrolases"/>
    <property type="match status" value="1"/>
</dbReference>
<keyword evidence="3" id="KW-1185">Reference proteome</keyword>
<comment type="subcellular location">
    <subcellularLocation>
        <location evidence="1">Membrane</location>
        <topology evidence="1">Lipid-anchor</topology>
        <topology evidence="1">GPI-anchor</topology>
    </subcellularLocation>
</comment>
<dbReference type="SUPFAM" id="SSF51556">
    <property type="entry name" value="Metallo-dependent hydrolases"/>
    <property type="match status" value="1"/>
</dbReference>
<keyword evidence="1" id="KW-0645">Protease</keyword>
<feature type="transmembrane region" description="Helical" evidence="2">
    <location>
        <begin position="415"/>
        <end position="432"/>
    </location>
</feature>
<keyword evidence="2" id="KW-0812">Transmembrane</keyword>
<keyword evidence="1" id="KW-0862">Zinc</keyword>
<keyword evidence="2" id="KW-0472">Membrane</keyword>
<name>A0ABM1MI64_NICVS</name>
<keyword evidence="1" id="KW-0449">Lipoprotein</keyword>
<dbReference type="InterPro" id="IPR032466">
    <property type="entry name" value="Metal_Hydrolase"/>
</dbReference>
<proteinExistence type="inferred from homology"/>
<evidence type="ECO:0000256" key="1">
    <source>
        <dbReference type="RuleBase" id="RU341113"/>
    </source>
</evidence>
<dbReference type="RefSeq" id="XP_017774264.1">
    <property type="nucleotide sequence ID" value="XM_017918775.1"/>
</dbReference>
<keyword evidence="2" id="KW-1133">Transmembrane helix</keyword>
<feature type="signal peptide" evidence="1">
    <location>
        <begin position="1"/>
        <end position="22"/>
    </location>
</feature>
<dbReference type="Pfam" id="PF01244">
    <property type="entry name" value="Peptidase_M19"/>
    <property type="match status" value="1"/>
</dbReference>
<feature type="chain" id="PRO_5044951244" description="Dipeptidase" evidence="1">
    <location>
        <begin position="23"/>
        <end position="434"/>
    </location>
</feature>
<protein>
    <recommendedName>
        <fullName evidence="1">Dipeptidase</fullName>
        <ecNumber evidence="1">3.4.13.19</ecNumber>
    </recommendedName>
</protein>
<dbReference type="EC" id="3.4.13.19" evidence="1"/>
<keyword evidence="1" id="KW-0224">Dipeptidase</keyword>
<evidence type="ECO:0000313" key="4">
    <source>
        <dbReference type="RefSeq" id="XP_017774264.1"/>
    </source>
</evidence>
<dbReference type="GeneID" id="108561013"/>
<comment type="cofactor">
    <cofactor evidence="1">
        <name>Zn(2+)</name>
        <dbReference type="ChEBI" id="CHEBI:29105"/>
    </cofactor>
</comment>
<sequence>MLAFRYLLFLLIGIAYTNYADAKVNVDQILDESPIIDGHNDLPYNLYHILKNDLSKFNLNSDLTNNKDWKDCDSCFTDLPRLKKGKVGAQFWVAYVGCGTQYKDSLGKTLEQIDVIKRLVQKNSEHMVFVDSAAGLDTTNGKIASLIGIEGGHSMDSRLGVLRMLYDLGARYMTLTHTCNTPWADSSLVDTSKPVHDLSAYGEEVVKEMNRLGMIVDLSHVSHNVMKKAIEISKAPVMFSHSSAWGVHNHHRNVQDDILVALKENKGIIMVNFYPGFISDNLETASLEDVANHINYIVDKIDHGHVGIGADYDGVDKAPIGLEDVSKYPDLFKYLVEKNETRWTADNLKKLSRQNFIRVFEGVEKARDELKTVNPFESWIPSDDLDAVEKQEKLWQCRTLLNNSIPYQNAAASTIPSRIFLIVGLIASFAILRM</sequence>
<reference evidence="4" key="1">
    <citation type="submission" date="2025-08" db="UniProtKB">
        <authorList>
            <consortium name="RefSeq"/>
        </authorList>
    </citation>
    <scope>IDENTIFICATION</scope>
    <source>
        <tissue evidence="4">Whole Larva</tissue>
    </source>
</reference>
<dbReference type="InterPro" id="IPR008257">
    <property type="entry name" value="Pept_M19"/>
</dbReference>
<keyword evidence="1" id="KW-0336">GPI-anchor</keyword>
<comment type="subunit">
    <text evidence="1">Homodimer; disulfide-linked.</text>
</comment>
<dbReference type="Proteomes" id="UP000695000">
    <property type="component" value="Unplaced"/>
</dbReference>
<accession>A0ABM1MI64</accession>
<dbReference type="PROSITE" id="PS51365">
    <property type="entry name" value="RENAL_DIPEPTIDASE_2"/>
    <property type="match status" value="1"/>
</dbReference>
<keyword evidence="1" id="KW-0482">Metalloprotease</keyword>
<comment type="similarity">
    <text evidence="1">Belongs to the metallo-dependent hydrolases superfamily. Peptidase M19 family.</text>
</comment>
<keyword evidence="1" id="KW-0732">Signal</keyword>
<evidence type="ECO:0000313" key="3">
    <source>
        <dbReference type="Proteomes" id="UP000695000"/>
    </source>
</evidence>
<gene>
    <name evidence="4" type="primary">LOC108561013</name>
</gene>
<organism evidence="3 4">
    <name type="scientific">Nicrophorus vespilloides</name>
    <name type="common">Boreal carrion beetle</name>
    <dbReference type="NCBI Taxonomy" id="110193"/>
    <lineage>
        <taxon>Eukaryota</taxon>
        <taxon>Metazoa</taxon>
        <taxon>Ecdysozoa</taxon>
        <taxon>Arthropoda</taxon>
        <taxon>Hexapoda</taxon>
        <taxon>Insecta</taxon>
        <taxon>Pterygota</taxon>
        <taxon>Neoptera</taxon>
        <taxon>Endopterygota</taxon>
        <taxon>Coleoptera</taxon>
        <taxon>Polyphaga</taxon>
        <taxon>Staphyliniformia</taxon>
        <taxon>Silphidae</taxon>
        <taxon>Nicrophorinae</taxon>
        <taxon>Nicrophorus</taxon>
    </lineage>
</organism>
<keyword evidence="1" id="KW-0325">Glycoprotein</keyword>
<keyword evidence="1" id="KW-0479">Metal-binding</keyword>
<keyword evidence="1" id="KW-1015">Disulfide bond</keyword>
<comment type="catalytic activity">
    <reaction evidence="1">
        <text>an L-aminoacyl-L-amino acid + H2O = 2 an L-alpha-amino acid</text>
        <dbReference type="Rhea" id="RHEA:48940"/>
        <dbReference type="ChEBI" id="CHEBI:15377"/>
        <dbReference type="ChEBI" id="CHEBI:59869"/>
        <dbReference type="ChEBI" id="CHEBI:77460"/>
        <dbReference type="EC" id="3.4.13.19"/>
    </reaction>
</comment>
<keyword evidence="1" id="KW-0378">Hydrolase</keyword>